<gene>
    <name evidence="1" type="ORF">ACFQGH_05415</name>
</gene>
<dbReference type="PANTHER" id="PTHR40267:SF1">
    <property type="entry name" value="BLR3294 PROTEIN"/>
    <property type="match status" value="1"/>
</dbReference>
<dbReference type="AlphaFoldDB" id="A0ABD5V627"/>
<evidence type="ECO:0000313" key="2">
    <source>
        <dbReference type="Proteomes" id="UP001596312"/>
    </source>
</evidence>
<keyword evidence="2" id="KW-1185">Reference proteome</keyword>
<keyword evidence="1" id="KW-0413">Isomerase</keyword>
<comment type="caution">
    <text evidence="1">The sequence shown here is derived from an EMBL/GenBank/DDBJ whole genome shotgun (WGS) entry which is preliminary data.</text>
</comment>
<dbReference type="Pfam" id="PF17645">
    <property type="entry name" value="Amdase"/>
    <property type="match status" value="1"/>
</dbReference>
<dbReference type="InterPro" id="IPR026286">
    <property type="entry name" value="MaiA/AMDase"/>
</dbReference>
<protein>
    <submittedName>
        <fullName evidence="1">Maleate cis-trans isomerase</fullName>
    </submittedName>
</protein>
<dbReference type="EMBL" id="JBHSXQ010000002">
    <property type="protein sequence ID" value="MFC6904635.1"/>
    <property type="molecule type" value="Genomic_DNA"/>
</dbReference>
<sequence length="231" mass="24506">MSEWRRLGVVVPSSNTAVEREFPRYAPEGVSVHTSRMPLESVTAEALDSMSDRVVECAELLSHADVHAVAYACTTGSLLHGPGFDEELEEELSAAIDGPAVATALSVDRALEELGAERVAVRTPYNEELNARECEYLEHAGYEVGSISGLGIEDNTEIGALTPEDAAEQVASVDPAVDAVFVSCTNYPTLSAVESVENELGVPVITSNGATLWDLCRTADVEPAGPGALFR</sequence>
<organism evidence="1 2">
    <name type="scientific">Halalkalicoccus tibetensis</name>
    <dbReference type="NCBI Taxonomy" id="175632"/>
    <lineage>
        <taxon>Archaea</taxon>
        <taxon>Methanobacteriati</taxon>
        <taxon>Methanobacteriota</taxon>
        <taxon>Stenosarchaea group</taxon>
        <taxon>Halobacteria</taxon>
        <taxon>Halobacteriales</taxon>
        <taxon>Halococcaceae</taxon>
        <taxon>Halalkalicoccus</taxon>
    </lineage>
</organism>
<dbReference type="PIRSF" id="PIRSF015736">
    <property type="entry name" value="MI"/>
    <property type="match status" value="1"/>
</dbReference>
<dbReference type="InterPro" id="IPR053714">
    <property type="entry name" value="Iso_Racemase_Enz_sf"/>
</dbReference>
<dbReference type="GO" id="GO:0016853">
    <property type="term" value="F:isomerase activity"/>
    <property type="evidence" value="ECO:0007669"/>
    <property type="project" value="UniProtKB-KW"/>
</dbReference>
<evidence type="ECO:0000313" key="1">
    <source>
        <dbReference type="EMBL" id="MFC6904635.1"/>
    </source>
</evidence>
<dbReference type="Gene3D" id="3.40.50.12500">
    <property type="match status" value="1"/>
</dbReference>
<accession>A0ABD5V627</accession>
<dbReference type="RefSeq" id="WP_340603149.1">
    <property type="nucleotide sequence ID" value="NZ_JBBMXV010000002.1"/>
</dbReference>
<dbReference type="Proteomes" id="UP001596312">
    <property type="component" value="Unassembled WGS sequence"/>
</dbReference>
<dbReference type="PANTHER" id="PTHR40267">
    <property type="entry name" value="BLR3294 PROTEIN"/>
    <property type="match status" value="1"/>
</dbReference>
<name>A0ABD5V627_9EURY</name>
<reference evidence="1 2" key="1">
    <citation type="journal article" date="2019" name="Int. J. Syst. Evol. Microbiol.">
        <title>The Global Catalogue of Microorganisms (GCM) 10K type strain sequencing project: providing services to taxonomists for standard genome sequencing and annotation.</title>
        <authorList>
            <consortium name="The Broad Institute Genomics Platform"/>
            <consortium name="The Broad Institute Genome Sequencing Center for Infectious Disease"/>
            <person name="Wu L."/>
            <person name="Ma J."/>
        </authorList>
    </citation>
    <scope>NUCLEOTIDE SEQUENCE [LARGE SCALE GENOMIC DNA]</scope>
    <source>
        <strain evidence="1 2">CGMCC 1.3240</strain>
    </source>
</reference>
<proteinExistence type="predicted"/>